<dbReference type="RefSeq" id="WP_089274728.1">
    <property type="nucleotide sequence ID" value="NZ_FZOC01000005.1"/>
</dbReference>
<gene>
    <name evidence="3" type="ORF">SAMN04488503_2513</name>
</gene>
<dbReference type="Pfam" id="PF23771">
    <property type="entry name" value="DUF7168"/>
    <property type="match status" value="1"/>
</dbReference>
<accession>A0A239BFE6</accession>
<name>A0A239BFE6_9BACT</name>
<dbReference type="Pfam" id="PF10979">
    <property type="entry name" value="DUF2786"/>
    <property type="match status" value="1"/>
</dbReference>
<feature type="domain" description="DUF7168" evidence="2">
    <location>
        <begin position="57"/>
        <end position="184"/>
    </location>
</feature>
<evidence type="ECO:0000313" key="4">
    <source>
        <dbReference type="Proteomes" id="UP000198324"/>
    </source>
</evidence>
<reference evidence="3 4" key="1">
    <citation type="submission" date="2017-06" db="EMBL/GenBank/DDBJ databases">
        <authorList>
            <person name="Kim H.J."/>
            <person name="Triplett B.A."/>
        </authorList>
    </citation>
    <scope>NUCLEOTIDE SEQUENCE [LARGE SCALE GENOMIC DNA]</scope>
    <source>
        <strain evidence="3 4">DSM 13116</strain>
    </source>
</reference>
<evidence type="ECO:0000259" key="1">
    <source>
        <dbReference type="Pfam" id="PF10979"/>
    </source>
</evidence>
<dbReference type="EMBL" id="FZOC01000005">
    <property type="protein sequence ID" value="SNS06221.1"/>
    <property type="molecule type" value="Genomic_DNA"/>
</dbReference>
<organism evidence="3 4">
    <name type="scientific">Humidesulfovibrio mexicanus</name>
    <dbReference type="NCBI Taxonomy" id="147047"/>
    <lineage>
        <taxon>Bacteria</taxon>
        <taxon>Pseudomonadati</taxon>
        <taxon>Thermodesulfobacteriota</taxon>
        <taxon>Desulfovibrionia</taxon>
        <taxon>Desulfovibrionales</taxon>
        <taxon>Desulfovibrionaceae</taxon>
        <taxon>Humidesulfovibrio</taxon>
    </lineage>
</organism>
<evidence type="ECO:0000313" key="3">
    <source>
        <dbReference type="EMBL" id="SNS06221.1"/>
    </source>
</evidence>
<keyword evidence="4" id="KW-1185">Reference proteome</keyword>
<dbReference type="InterPro" id="IPR055592">
    <property type="entry name" value="DUF7168"/>
</dbReference>
<dbReference type="AlphaFoldDB" id="A0A239BFE6"/>
<sequence length="229" mass="25502">MGHERIIEKIRKLLSLSKSDNEHEAATAAAKAQELLSQYNLSMSDIPAGDDGRIHADTAKTRTRQRLEKWAMSLAYHTAKAFDCAYYHSWEGNTCFVGVGADQEVCAWTFGYLYKTMLSMASRHMRSPQCRRLRSSRSKSLARESYLRGVVLTVSGRLMAQRTRTPVTQTDLVPVKMDAIEAAMPDDLRSSSLEFKKVRAADLEAGMTDGLNVPLSSPLKGARQLEITA</sequence>
<dbReference type="Proteomes" id="UP000198324">
    <property type="component" value="Unassembled WGS sequence"/>
</dbReference>
<proteinExistence type="predicted"/>
<dbReference type="InterPro" id="IPR024498">
    <property type="entry name" value="DUF2786"/>
</dbReference>
<dbReference type="OrthoDB" id="5465125at2"/>
<protein>
    <submittedName>
        <fullName evidence="3">Uncharacterized protein</fullName>
    </submittedName>
</protein>
<evidence type="ECO:0000259" key="2">
    <source>
        <dbReference type="Pfam" id="PF23771"/>
    </source>
</evidence>
<feature type="domain" description="DUF2786" evidence="1">
    <location>
        <begin position="5"/>
        <end position="43"/>
    </location>
</feature>